<keyword evidence="3" id="KW-1185">Reference proteome</keyword>
<evidence type="ECO:0008006" key="4">
    <source>
        <dbReference type="Google" id="ProtNLM"/>
    </source>
</evidence>
<dbReference type="STRING" id="393762.SAMN05660472_02218"/>
<name>A0A1G9FR09_9FIRM</name>
<evidence type="ECO:0000256" key="1">
    <source>
        <dbReference type="SAM" id="Phobius"/>
    </source>
</evidence>
<accession>A0A1G9FR09</accession>
<evidence type="ECO:0000313" key="2">
    <source>
        <dbReference type="EMBL" id="SDK90819.1"/>
    </source>
</evidence>
<organism evidence="2 3">
    <name type="scientific">Natronincola ferrireducens</name>
    <dbReference type="NCBI Taxonomy" id="393762"/>
    <lineage>
        <taxon>Bacteria</taxon>
        <taxon>Bacillati</taxon>
        <taxon>Bacillota</taxon>
        <taxon>Clostridia</taxon>
        <taxon>Peptostreptococcales</taxon>
        <taxon>Natronincolaceae</taxon>
        <taxon>Natronincola</taxon>
    </lineage>
</organism>
<dbReference type="Proteomes" id="UP000198718">
    <property type="component" value="Unassembled WGS sequence"/>
</dbReference>
<keyword evidence="1" id="KW-1133">Transmembrane helix</keyword>
<dbReference type="AlphaFoldDB" id="A0A1G9FR09"/>
<reference evidence="2 3" key="1">
    <citation type="submission" date="2016-10" db="EMBL/GenBank/DDBJ databases">
        <authorList>
            <person name="de Groot N.N."/>
        </authorList>
    </citation>
    <scope>NUCLEOTIDE SEQUENCE [LARGE SCALE GENOMIC DNA]</scope>
    <source>
        <strain evidence="2 3">DSM 18346</strain>
    </source>
</reference>
<dbReference type="RefSeq" id="WP_090553759.1">
    <property type="nucleotide sequence ID" value="NZ_FNFP01000005.1"/>
</dbReference>
<keyword evidence="1" id="KW-0812">Transmembrane</keyword>
<sequence length="137" mass="15133">MKTIVKRSIIFFLICLLLLIPTSSFAHGMLLKLEEPGVLKVEYDGGGFSPRTEVTIYDEEGNELGKGPVDEEGKFHFDPDLKVHSAVADDGMGHRAEYKEGVEEKSIPKVPVVIGVFAVIAVVFVIFNKKSKAQQQQ</sequence>
<proteinExistence type="predicted"/>
<keyword evidence="1" id="KW-0472">Membrane</keyword>
<feature type="transmembrane region" description="Helical" evidence="1">
    <location>
        <begin position="110"/>
        <end position="127"/>
    </location>
</feature>
<evidence type="ECO:0000313" key="3">
    <source>
        <dbReference type="Proteomes" id="UP000198718"/>
    </source>
</evidence>
<protein>
    <recommendedName>
        <fullName evidence="4">Nickel transport protein</fullName>
    </recommendedName>
</protein>
<dbReference type="EMBL" id="FNFP01000005">
    <property type="protein sequence ID" value="SDK90819.1"/>
    <property type="molecule type" value="Genomic_DNA"/>
</dbReference>
<dbReference type="OrthoDB" id="2886722at2"/>
<gene>
    <name evidence="2" type="ORF">SAMN05660472_02218</name>
</gene>